<reference evidence="1 2" key="1">
    <citation type="submission" date="2016-11" db="EMBL/GenBank/DDBJ databases">
        <authorList>
            <person name="Jaros S."/>
            <person name="Januszkiewicz K."/>
            <person name="Wedrychowicz H."/>
        </authorList>
    </citation>
    <scope>NUCLEOTIDE SEQUENCE [LARGE SCALE GENOMIC DNA]</scope>
    <source>
        <strain evidence="1 2">ACAM 239</strain>
    </source>
</reference>
<name>A0A1N6D746_9GAMM</name>
<dbReference type="Proteomes" id="UP000185024">
    <property type="component" value="Unassembled WGS sequence"/>
</dbReference>
<protein>
    <submittedName>
        <fullName evidence="1">Uncharacterized protein</fullName>
    </submittedName>
</protein>
<accession>A0A1N6D746</accession>
<gene>
    <name evidence="1" type="ORF">SAMN05878438_2016</name>
</gene>
<sequence>MADIDPERTSVRSLQVVLQKTRSRHLSTTQHEVVYFTSWDISVLG</sequence>
<organism evidence="1 2">
    <name type="scientific">Vreelandella aquamarina</name>
    <dbReference type="NCBI Taxonomy" id="77097"/>
    <lineage>
        <taxon>Bacteria</taxon>
        <taxon>Pseudomonadati</taxon>
        <taxon>Pseudomonadota</taxon>
        <taxon>Gammaproteobacteria</taxon>
        <taxon>Oceanospirillales</taxon>
        <taxon>Halomonadaceae</taxon>
        <taxon>Vreelandella</taxon>
    </lineage>
</organism>
<evidence type="ECO:0000313" key="2">
    <source>
        <dbReference type="Proteomes" id="UP000185024"/>
    </source>
</evidence>
<dbReference type="EMBL" id="FSQX01000001">
    <property type="protein sequence ID" value="SIN66599.1"/>
    <property type="molecule type" value="Genomic_DNA"/>
</dbReference>
<dbReference type="AlphaFoldDB" id="A0A1N6D746"/>
<evidence type="ECO:0000313" key="1">
    <source>
        <dbReference type="EMBL" id="SIN66599.1"/>
    </source>
</evidence>
<proteinExistence type="predicted"/>